<proteinExistence type="predicted"/>
<reference evidence="1 2" key="1">
    <citation type="journal article" date="2019" name="Int. J. Syst. Evol. Microbiol.">
        <title>The Global Catalogue of Microorganisms (GCM) 10K type strain sequencing project: providing services to taxonomists for standard genome sequencing and annotation.</title>
        <authorList>
            <consortium name="The Broad Institute Genomics Platform"/>
            <consortium name="The Broad Institute Genome Sequencing Center for Infectious Disease"/>
            <person name="Wu L."/>
            <person name="Ma J."/>
        </authorList>
    </citation>
    <scope>NUCLEOTIDE SEQUENCE [LARGE SCALE GENOMIC DNA]</scope>
    <source>
        <strain evidence="1 2">JCM 10673</strain>
    </source>
</reference>
<keyword evidence="2" id="KW-1185">Reference proteome</keyword>
<evidence type="ECO:0000313" key="1">
    <source>
        <dbReference type="EMBL" id="GAA0913647.1"/>
    </source>
</evidence>
<sequence length="131" mass="14429">MGTPWAVYNDWWLRQHQRRVDKRKAREFEERTGHRDWGDDSFGTAPVQLDLDVGPYTDARRLSTAGRAGSGLPGEETSAWCGVNSEQTADGGVGATLGSSLRPGLHDREVRGVMFFLPDSVKLVKVMGSVP</sequence>
<name>A0ABN1NPG5_9ACTN</name>
<evidence type="ECO:0000313" key="2">
    <source>
        <dbReference type="Proteomes" id="UP001501005"/>
    </source>
</evidence>
<gene>
    <name evidence="1" type="ORF">GCM10009549_27150</name>
</gene>
<comment type="caution">
    <text evidence="1">The sequence shown here is derived from an EMBL/GenBank/DDBJ whole genome shotgun (WGS) entry which is preliminary data.</text>
</comment>
<dbReference type="EMBL" id="BAAAHG010000018">
    <property type="protein sequence ID" value="GAA0913647.1"/>
    <property type="molecule type" value="Genomic_DNA"/>
</dbReference>
<dbReference type="Proteomes" id="UP001501005">
    <property type="component" value="Unassembled WGS sequence"/>
</dbReference>
<accession>A0ABN1NPG5</accession>
<organism evidence="1 2">
    <name type="scientific">Streptomyces thermoalcalitolerans</name>
    <dbReference type="NCBI Taxonomy" id="65605"/>
    <lineage>
        <taxon>Bacteria</taxon>
        <taxon>Bacillati</taxon>
        <taxon>Actinomycetota</taxon>
        <taxon>Actinomycetes</taxon>
        <taxon>Kitasatosporales</taxon>
        <taxon>Streptomycetaceae</taxon>
        <taxon>Streptomyces</taxon>
    </lineage>
</organism>
<protein>
    <submittedName>
        <fullName evidence="1">Uncharacterized protein</fullName>
    </submittedName>
</protein>